<dbReference type="InterPro" id="IPR003495">
    <property type="entry name" value="CobW/HypB/UreG_nucleotide-bd"/>
</dbReference>
<dbReference type="OrthoDB" id="9808822at2"/>
<protein>
    <submittedName>
        <fullName evidence="3">Cobalamin synthesis protein, P47K</fullName>
    </submittedName>
</protein>
<accession>A3K7X4</accession>
<evidence type="ECO:0000259" key="2">
    <source>
        <dbReference type="Pfam" id="PF02492"/>
    </source>
</evidence>
<dbReference type="eggNOG" id="COG0523">
    <property type="taxonomic scope" value="Bacteria"/>
</dbReference>
<dbReference type="AlphaFoldDB" id="A3K7X4"/>
<dbReference type="Pfam" id="PF02492">
    <property type="entry name" value="cobW"/>
    <property type="match status" value="1"/>
</dbReference>
<dbReference type="Proteomes" id="UP000005713">
    <property type="component" value="Unassembled WGS sequence"/>
</dbReference>
<dbReference type="InterPro" id="IPR027417">
    <property type="entry name" value="P-loop_NTPase"/>
</dbReference>
<dbReference type="Gene3D" id="3.40.50.300">
    <property type="entry name" value="P-loop containing nucleotide triphosphate hydrolases"/>
    <property type="match status" value="1"/>
</dbReference>
<dbReference type="SUPFAM" id="SSF52540">
    <property type="entry name" value="P-loop containing nucleoside triphosphate hydrolases"/>
    <property type="match status" value="1"/>
</dbReference>
<evidence type="ECO:0000313" key="3">
    <source>
        <dbReference type="EMBL" id="EBA06746.1"/>
    </source>
</evidence>
<evidence type="ECO:0000313" key="4">
    <source>
        <dbReference type="Proteomes" id="UP000005713"/>
    </source>
</evidence>
<gene>
    <name evidence="3" type="ORF">SSE37_02625</name>
</gene>
<dbReference type="PANTHER" id="PTHR43603">
    <property type="entry name" value="COBW DOMAIN-CONTAINING PROTEIN DDB_G0274527"/>
    <property type="match status" value="1"/>
</dbReference>
<dbReference type="InterPro" id="IPR051927">
    <property type="entry name" value="Zn_Chap_cDPG_Synth"/>
</dbReference>
<proteinExistence type="predicted"/>
<feature type="domain" description="CobW/HypB/UreG nucleotide-binding" evidence="2">
    <location>
        <begin position="24"/>
        <end position="120"/>
    </location>
</feature>
<reference evidence="3 4" key="1">
    <citation type="submission" date="2006-06" db="EMBL/GenBank/DDBJ databases">
        <authorList>
            <person name="Moran M.A."/>
            <person name="Ferriera S."/>
            <person name="Johnson J."/>
            <person name="Kravitz S."/>
            <person name="Beeson K."/>
            <person name="Sutton G."/>
            <person name="Rogers Y.-H."/>
            <person name="Friedman R."/>
            <person name="Frazier M."/>
            <person name="Venter J.C."/>
        </authorList>
    </citation>
    <scope>NUCLEOTIDE SEQUENCE [LARGE SCALE GENOMIC DNA]</scope>
    <source>
        <strain evidence="3 4">E-37</strain>
    </source>
</reference>
<comment type="caution">
    <text evidence="3">The sequence shown here is derived from an EMBL/GenBank/DDBJ whole genome shotgun (WGS) entry which is preliminary data.</text>
</comment>
<dbReference type="PANTHER" id="PTHR43603:SF1">
    <property type="entry name" value="ZINC-REGULATED GTPASE METALLOPROTEIN ACTIVATOR 1"/>
    <property type="match status" value="1"/>
</dbReference>
<dbReference type="RefSeq" id="WP_005861950.1">
    <property type="nucleotide sequence ID" value="NZ_AAYA01000013.1"/>
</dbReference>
<organism evidence="3 4">
    <name type="scientific">Sagittula stellata (strain ATCC 700073 / DSM 11524 / E-37)</name>
    <dbReference type="NCBI Taxonomy" id="388399"/>
    <lineage>
        <taxon>Bacteria</taxon>
        <taxon>Pseudomonadati</taxon>
        <taxon>Pseudomonadota</taxon>
        <taxon>Alphaproteobacteria</taxon>
        <taxon>Rhodobacterales</taxon>
        <taxon>Roseobacteraceae</taxon>
        <taxon>Sagittula</taxon>
    </lineage>
</organism>
<feature type="region of interest" description="Disordered" evidence="1">
    <location>
        <begin position="152"/>
        <end position="176"/>
    </location>
</feature>
<name>A3K7X4_SAGS3</name>
<sequence length="176" mass="18857">MQDNGLPITALSGFPGVGKTTVGRFDSLLIESFGMPEPFPVPTTLAFRDEAGHSLSDVARLHNMVTVADAINPLRDFSGHHCQSDKGETAGGGDMRTDVHLLTDQNDFADGVVLNQVTDAGPQRVDAVRPVVEAGIDMPKLQKRLDDCLMDGATGPDVLPDPPDPFPLWRRAEEAA</sequence>
<evidence type="ECO:0000256" key="1">
    <source>
        <dbReference type="SAM" id="MobiDB-lite"/>
    </source>
</evidence>
<keyword evidence="4" id="KW-1185">Reference proteome</keyword>
<dbReference type="EMBL" id="AAYA01000013">
    <property type="protein sequence ID" value="EBA06746.1"/>
    <property type="molecule type" value="Genomic_DNA"/>
</dbReference>